<gene>
    <name evidence="3" type="ORF">BP5796_11849</name>
</gene>
<dbReference type="EMBL" id="PDLN01000019">
    <property type="protein sequence ID" value="RDW60243.1"/>
    <property type="molecule type" value="Genomic_DNA"/>
</dbReference>
<reference evidence="3 4" key="1">
    <citation type="journal article" date="2018" name="IMA Fungus">
        <title>IMA Genome-F 9: Draft genome sequence of Annulohypoxylon stygium, Aspergillus mulundensis, Berkeleyomyces basicola (syn. Thielaviopsis basicola), Ceratocystis smalleyi, two Cercospora beticola strains, Coleophoma cylindrospora, Fusarium fracticaudum, Phialophora cf. hyalina, and Morchella septimelata.</title>
        <authorList>
            <person name="Wingfield B.D."/>
            <person name="Bills G.F."/>
            <person name="Dong Y."/>
            <person name="Huang W."/>
            <person name="Nel W.J."/>
            <person name="Swalarsk-Parry B.S."/>
            <person name="Vaghefi N."/>
            <person name="Wilken P.M."/>
            <person name="An Z."/>
            <person name="de Beer Z.W."/>
            <person name="De Vos L."/>
            <person name="Chen L."/>
            <person name="Duong T.A."/>
            <person name="Gao Y."/>
            <person name="Hammerbacher A."/>
            <person name="Kikkert J.R."/>
            <person name="Li Y."/>
            <person name="Li H."/>
            <person name="Li K."/>
            <person name="Li Q."/>
            <person name="Liu X."/>
            <person name="Ma X."/>
            <person name="Naidoo K."/>
            <person name="Pethybridge S.J."/>
            <person name="Sun J."/>
            <person name="Steenkamp E.T."/>
            <person name="van der Nest M.A."/>
            <person name="van Wyk S."/>
            <person name="Wingfield M.J."/>
            <person name="Xiong C."/>
            <person name="Yue Q."/>
            <person name="Zhang X."/>
        </authorList>
    </citation>
    <scope>NUCLEOTIDE SEQUENCE [LARGE SCALE GENOMIC DNA]</scope>
    <source>
        <strain evidence="3 4">BP5796</strain>
    </source>
</reference>
<dbReference type="OrthoDB" id="4220372at2759"/>
<accession>A0A3D8QEK8</accession>
<sequence length="513" mass="58146">MSHNSGCATCMKRRVKCDGAHPNCGQCQQTNRICFPVPQRNPKFTFVAEKLVRKSRVPTPRKETKSAQNYAAARELIPSSLTIPLEDQAIAYYFDHYVMPPTEVIEAARGCDSYLSLMWRQSRRESAICQAILATSYNSFAKARRNHAASRTSRLMYAQAISIIQKSLLDPVGSCSDETLLAIMVLGIYELTNWHPYEKEKEDSNRQHQVSQHKTQCICHMDGATVVLKKRRQHGPLNECSLGLDKLVRRQILKVKLHRGTGIPVWLKDGASFGETGFSLVLDRWTVRISQIQQETQRLTPTMNLSILNAEYFATSELKDLLEQAMILDDEMCLWATRLTPEWSYQTYTTGCESFPASSYNGVMHAYSSLGHAVIWNRYRTMRITLNATVITLLRQLKTDDEHEIQSSVEFAINSIRDLVSDICASIPYFTGEGRNFSHKGGGSSSIVVEVQNERRERVKASEMAYLAAPLCTIFDHFAVSGTSYLQQQWIRSRLSDVSHATSYAILKEISRF</sequence>
<dbReference type="InterPro" id="IPR036864">
    <property type="entry name" value="Zn2-C6_fun-type_DNA-bd_sf"/>
</dbReference>
<keyword evidence="1" id="KW-0539">Nucleus</keyword>
<protein>
    <recommendedName>
        <fullName evidence="2">Zn(2)-C6 fungal-type domain-containing protein</fullName>
    </recommendedName>
</protein>
<dbReference type="Gene3D" id="4.10.240.10">
    <property type="entry name" value="Zn(2)-C6 fungal-type DNA-binding domain"/>
    <property type="match status" value="1"/>
</dbReference>
<evidence type="ECO:0000256" key="1">
    <source>
        <dbReference type="ARBA" id="ARBA00023242"/>
    </source>
</evidence>
<evidence type="ECO:0000313" key="4">
    <source>
        <dbReference type="Proteomes" id="UP000256328"/>
    </source>
</evidence>
<dbReference type="PROSITE" id="PS50048">
    <property type="entry name" value="ZN2_CY6_FUNGAL_2"/>
    <property type="match status" value="1"/>
</dbReference>
<proteinExistence type="predicted"/>
<dbReference type="SMART" id="SM00066">
    <property type="entry name" value="GAL4"/>
    <property type="match status" value="1"/>
</dbReference>
<dbReference type="Pfam" id="PF00172">
    <property type="entry name" value="Zn_clus"/>
    <property type="match status" value="1"/>
</dbReference>
<name>A0A3D8QEK8_9HELO</name>
<dbReference type="AlphaFoldDB" id="A0A3D8QEK8"/>
<dbReference type="SUPFAM" id="SSF57701">
    <property type="entry name" value="Zn2/Cys6 DNA-binding domain"/>
    <property type="match status" value="1"/>
</dbReference>
<dbReference type="GO" id="GO:0008270">
    <property type="term" value="F:zinc ion binding"/>
    <property type="evidence" value="ECO:0007669"/>
    <property type="project" value="InterPro"/>
</dbReference>
<dbReference type="Proteomes" id="UP000256328">
    <property type="component" value="Unassembled WGS sequence"/>
</dbReference>
<dbReference type="InterPro" id="IPR001138">
    <property type="entry name" value="Zn2Cys6_DnaBD"/>
</dbReference>
<keyword evidence="4" id="KW-1185">Reference proteome</keyword>
<evidence type="ECO:0000259" key="2">
    <source>
        <dbReference type="PROSITE" id="PS50048"/>
    </source>
</evidence>
<evidence type="ECO:0000313" key="3">
    <source>
        <dbReference type="EMBL" id="RDW60243.1"/>
    </source>
</evidence>
<dbReference type="InterPro" id="IPR053175">
    <property type="entry name" value="DHMBA_Reg_Transcription_Factor"/>
</dbReference>
<dbReference type="GO" id="GO:0000981">
    <property type="term" value="F:DNA-binding transcription factor activity, RNA polymerase II-specific"/>
    <property type="evidence" value="ECO:0007669"/>
    <property type="project" value="InterPro"/>
</dbReference>
<feature type="domain" description="Zn(2)-C6 fungal-type" evidence="2">
    <location>
        <begin position="6"/>
        <end position="34"/>
    </location>
</feature>
<organism evidence="3 4">
    <name type="scientific">Coleophoma crateriformis</name>
    <dbReference type="NCBI Taxonomy" id="565419"/>
    <lineage>
        <taxon>Eukaryota</taxon>
        <taxon>Fungi</taxon>
        <taxon>Dikarya</taxon>
        <taxon>Ascomycota</taxon>
        <taxon>Pezizomycotina</taxon>
        <taxon>Leotiomycetes</taxon>
        <taxon>Helotiales</taxon>
        <taxon>Dermateaceae</taxon>
        <taxon>Coleophoma</taxon>
    </lineage>
</organism>
<dbReference type="CDD" id="cd00067">
    <property type="entry name" value="GAL4"/>
    <property type="match status" value="1"/>
</dbReference>
<dbReference type="PANTHER" id="PTHR38791">
    <property type="entry name" value="ZN(II)2CYS6 TRANSCRIPTION FACTOR (EUROFUNG)-RELATED-RELATED"/>
    <property type="match status" value="1"/>
</dbReference>
<comment type="caution">
    <text evidence="3">The sequence shown here is derived from an EMBL/GenBank/DDBJ whole genome shotgun (WGS) entry which is preliminary data.</text>
</comment>